<reference evidence="18 19" key="1">
    <citation type="submission" date="2017-06" db="EMBL/GenBank/DDBJ databases">
        <title>Ant-infecting Ophiocordyceps genomes reveal a high diversity of potential behavioral manipulation genes and a possible major role for enterotoxins.</title>
        <authorList>
            <person name="De Bekker C."/>
            <person name="Evans H.C."/>
            <person name="Brachmann A."/>
            <person name="Hughes D.P."/>
        </authorList>
    </citation>
    <scope>NUCLEOTIDE SEQUENCE [LARGE SCALE GENOMIC DNA]</scope>
    <source>
        <strain evidence="18 19">1348a</strain>
    </source>
</reference>
<keyword evidence="4 16" id="KW-0862">Zinc</keyword>
<evidence type="ECO:0000256" key="5">
    <source>
        <dbReference type="ARBA" id="ARBA00022935"/>
    </source>
</evidence>
<dbReference type="InterPro" id="IPR011032">
    <property type="entry name" value="GroES-like_sf"/>
</dbReference>
<comment type="cofactor">
    <cofactor evidence="1 16">
        <name>Zn(2+)</name>
        <dbReference type="ChEBI" id="CHEBI:29105"/>
    </cofactor>
</comment>
<accession>A0A2C5ZLJ6</accession>
<dbReference type="Proteomes" id="UP000224854">
    <property type="component" value="Unassembled WGS sequence"/>
</dbReference>
<comment type="pathway">
    <text evidence="9">Carbohydrate degradation; L-arabinose degradation via L-arabinitol; D-xylulose 5-phosphate from L-arabinose (fungal route): step 4/5.</text>
</comment>
<evidence type="ECO:0000256" key="15">
    <source>
        <dbReference type="ARBA" id="ARBA00049317"/>
    </source>
</evidence>
<dbReference type="InterPro" id="IPR013149">
    <property type="entry name" value="ADH-like_C"/>
</dbReference>
<evidence type="ECO:0000256" key="10">
    <source>
        <dbReference type="ARBA" id="ARBA00026119"/>
    </source>
</evidence>
<comment type="similarity">
    <text evidence="2 16">Belongs to the zinc-containing alcohol dehydrogenase family.</text>
</comment>
<comment type="pathway">
    <text evidence="12">Carbohydrate degradation; L-arabinose degradation via L-arabinitol; D-xylulose 5-phosphate from L-arabinose (fungal route): step 2/5.</text>
</comment>
<evidence type="ECO:0000256" key="14">
    <source>
        <dbReference type="ARBA" id="ARBA00039783"/>
    </source>
</evidence>
<evidence type="ECO:0000313" key="19">
    <source>
        <dbReference type="Proteomes" id="UP000224854"/>
    </source>
</evidence>
<evidence type="ECO:0000256" key="8">
    <source>
        <dbReference type="ARBA" id="ARBA00024843"/>
    </source>
</evidence>
<dbReference type="EMBL" id="NJEU01000039">
    <property type="protein sequence ID" value="PHH82855.1"/>
    <property type="molecule type" value="Genomic_DNA"/>
</dbReference>
<dbReference type="InterPro" id="IPR036291">
    <property type="entry name" value="NAD(P)-bd_dom_sf"/>
</dbReference>
<comment type="catalytic activity">
    <reaction evidence="15">
        <text>L-arabinitol + NAD(+) = L-xylulose + NADH + H(+)</text>
        <dbReference type="Rhea" id="RHEA:16381"/>
        <dbReference type="ChEBI" id="CHEBI:15378"/>
        <dbReference type="ChEBI" id="CHEBI:17399"/>
        <dbReference type="ChEBI" id="CHEBI:18403"/>
        <dbReference type="ChEBI" id="CHEBI:57540"/>
        <dbReference type="ChEBI" id="CHEBI:57945"/>
        <dbReference type="EC" id="1.1.1.12"/>
    </reaction>
</comment>
<dbReference type="InterPro" id="IPR020843">
    <property type="entry name" value="ER"/>
</dbReference>
<comment type="caution">
    <text evidence="18">The sequence shown here is derived from an EMBL/GenBank/DDBJ whole genome shotgun (WGS) entry which is preliminary data.</text>
</comment>
<dbReference type="Pfam" id="PF00107">
    <property type="entry name" value="ADH_zinc_N"/>
    <property type="match status" value="1"/>
</dbReference>
<evidence type="ECO:0000256" key="6">
    <source>
        <dbReference type="ARBA" id="ARBA00023002"/>
    </source>
</evidence>
<dbReference type="SMART" id="SM00829">
    <property type="entry name" value="PKS_ER"/>
    <property type="match status" value="1"/>
</dbReference>
<dbReference type="EC" id="1.1.1.12" evidence="13"/>
<dbReference type="OrthoDB" id="3941538at2759"/>
<dbReference type="GO" id="GO:0008270">
    <property type="term" value="F:zinc ion binding"/>
    <property type="evidence" value="ECO:0007669"/>
    <property type="project" value="InterPro"/>
</dbReference>
<dbReference type="SUPFAM" id="SSF51735">
    <property type="entry name" value="NAD(P)-binding Rossmann-fold domains"/>
    <property type="match status" value="1"/>
</dbReference>
<evidence type="ECO:0000259" key="17">
    <source>
        <dbReference type="SMART" id="SM00829"/>
    </source>
</evidence>
<name>A0A2C5ZLJ6_9HYPO</name>
<proteinExistence type="inferred from homology"/>
<dbReference type="CDD" id="cd05285">
    <property type="entry name" value="sorbitol_DH"/>
    <property type="match status" value="1"/>
</dbReference>
<keyword evidence="19" id="KW-1185">Reference proteome</keyword>
<dbReference type="SUPFAM" id="SSF50129">
    <property type="entry name" value="GroES-like"/>
    <property type="match status" value="1"/>
</dbReference>
<dbReference type="PROSITE" id="PS00059">
    <property type="entry name" value="ADH_ZINC"/>
    <property type="match status" value="1"/>
</dbReference>
<evidence type="ECO:0000256" key="3">
    <source>
        <dbReference type="ARBA" id="ARBA00022723"/>
    </source>
</evidence>
<protein>
    <recommendedName>
        <fullName evidence="14">L-arabinitol 4-dehydrogenase</fullName>
        <ecNumber evidence="13">1.1.1.12</ecNumber>
        <ecNumber evidence="10">1.1.1.9</ecNumber>
    </recommendedName>
    <alternativeName>
        <fullName evidence="11">Xylitol dehydrogenase A</fullName>
    </alternativeName>
</protein>
<dbReference type="Gene3D" id="3.40.50.720">
    <property type="entry name" value="NAD(P)-binding Rossmann-like Domain"/>
    <property type="match status" value="1"/>
</dbReference>
<dbReference type="GO" id="GO:0046526">
    <property type="term" value="F:D-xylulose reductase activity"/>
    <property type="evidence" value="ECO:0007669"/>
    <property type="project" value="UniProtKB-EC"/>
</dbReference>
<dbReference type="EC" id="1.1.1.9" evidence="10"/>
<evidence type="ECO:0000256" key="12">
    <source>
        <dbReference type="ARBA" id="ARBA00037881"/>
    </source>
</evidence>
<feature type="domain" description="Enoyl reductase (ER)" evidence="17">
    <location>
        <begin position="11"/>
        <end position="362"/>
    </location>
</feature>
<evidence type="ECO:0000256" key="7">
    <source>
        <dbReference type="ARBA" id="ARBA00023027"/>
    </source>
</evidence>
<keyword evidence="7" id="KW-0520">NAD</keyword>
<dbReference type="InterPro" id="IPR002328">
    <property type="entry name" value="ADH_Zn_CS"/>
</dbReference>
<evidence type="ECO:0000256" key="9">
    <source>
        <dbReference type="ARBA" id="ARBA00025713"/>
    </source>
</evidence>
<dbReference type="PANTHER" id="PTHR43161">
    <property type="entry name" value="SORBITOL DEHYDROGENASE"/>
    <property type="match status" value="1"/>
</dbReference>
<keyword evidence="6" id="KW-0560">Oxidoreductase</keyword>
<keyword evidence="3 16" id="KW-0479">Metal-binding</keyword>
<evidence type="ECO:0000256" key="2">
    <source>
        <dbReference type="ARBA" id="ARBA00008072"/>
    </source>
</evidence>
<organism evidence="18 19">
    <name type="scientific">Ophiocordyceps australis</name>
    <dbReference type="NCBI Taxonomy" id="1399860"/>
    <lineage>
        <taxon>Eukaryota</taxon>
        <taxon>Fungi</taxon>
        <taxon>Dikarya</taxon>
        <taxon>Ascomycota</taxon>
        <taxon>Pezizomycotina</taxon>
        <taxon>Sordariomycetes</taxon>
        <taxon>Hypocreomycetidae</taxon>
        <taxon>Hypocreales</taxon>
        <taxon>Ophiocordycipitaceae</taxon>
        <taxon>Ophiocordyceps</taxon>
    </lineage>
</organism>
<evidence type="ECO:0000256" key="13">
    <source>
        <dbReference type="ARBA" id="ARBA00038954"/>
    </source>
</evidence>
<dbReference type="GO" id="GO:0006062">
    <property type="term" value="P:sorbitol catabolic process"/>
    <property type="evidence" value="ECO:0007669"/>
    <property type="project" value="TreeGrafter"/>
</dbReference>
<sequence>MMASCKIIDKEQLSNLSFVLKKPLEVGFQERPKPSIQDQHDVLVAIGRTGICGSDVHYWEHGSIGRFVVSKPMVLGHESAGIVVEAGSASGFQPGDRVAIEPGRWCGRCGDCQSGHYNLCKDMIFAATPPYDGTLTGVWCAPAACLNRLPDGVSLDEGALVEPLAVAVHAIRLAGDGVRPGRSMVVLGAGPVGLLCAAVARAYGASPIVVVDVNAKRLEFAKTMASCATHTYLTRADKAPKEAAEQIAASAGLGQGADTVIEASGAQPSIQTGVLAVRPGGSYVQVGMGGAEARLPMMELCIKEVTMRGSFRYSSGDFALAVALISQGRVNVKQLISERVSFDRAEEAFAKVKRGEGIKLVIAGPNDDVCD</sequence>
<keyword evidence="5" id="KW-0119">Carbohydrate metabolism</keyword>
<dbReference type="PANTHER" id="PTHR43161:SF9">
    <property type="entry name" value="SORBITOL DEHYDROGENASE"/>
    <property type="match status" value="1"/>
</dbReference>
<evidence type="ECO:0000256" key="11">
    <source>
        <dbReference type="ARBA" id="ARBA00030139"/>
    </source>
</evidence>
<gene>
    <name evidence="18" type="ORF">CDD82_4588</name>
</gene>
<dbReference type="FunFam" id="3.40.50.720:FF:000068">
    <property type="entry name" value="Sorbitol dehydrogenase"/>
    <property type="match status" value="1"/>
</dbReference>
<dbReference type="Gene3D" id="3.90.180.10">
    <property type="entry name" value="Medium-chain alcohol dehydrogenases, catalytic domain"/>
    <property type="match status" value="1"/>
</dbReference>
<dbReference type="Pfam" id="PF08240">
    <property type="entry name" value="ADH_N"/>
    <property type="match status" value="1"/>
</dbReference>
<evidence type="ECO:0000256" key="1">
    <source>
        <dbReference type="ARBA" id="ARBA00001947"/>
    </source>
</evidence>
<evidence type="ECO:0000256" key="16">
    <source>
        <dbReference type="RuleBase" id="RU361277"/>
    </source>
</evidence>
<dbReference type="InterPro" id="IPR045306">
    <property type="entry name" value="SDH-like"/>
</dbReference>
<dbReference type="AlphaFoldDB" id="A0A2C5ZLJ6"/>
<comment type="function">
    <text evidence="8">Xylitol dehydrogenase which catalyzes the conversion of xylitol to D-xylulose. Xylose is a major component of hemicelluloses such as xylan. Most fungi utilize D-xylose via three enzymatic reactions, xylose reductase (XR), xylitol dehydrogenase (XDH), and xylulokinase, to form xylulose 5-phosphate, which enters pentose phosphate pathway.</text>
</comment>
<dbReference type="GO" id="GO:0019568">
    <property type="term" value="P:arabinose catabolic process"/>
    <property type="evidence" value="ECO:0007669"/>
    <property type="project" value="UniProtKB-KW"/>
</dbReference>
<dbReference type="GO" id="GO:0050019">
    <property type="term" value="F:L-arabinitol 4-dehydrogenase activity"/>
    <property type="evidence" value="ECO:0007669"/>
    <property type="project" value="UniProtKB-EC"/>
</dbReference>
<dbReference type="GO" id="GO:0003939">
    <property type="term" value="F:L-iditol 2-dehydrogenase (NAD+) activity"/>
    <property type="evidence" value="ECO:0007669"/>
    <property type="project" value="TreeGrafter"/>
</dbReference>
<evidence type="ECO:0000313" key="18">
    <source>
        <dbReference type="EMBL" id="PHH82855.1"/>
    </source>
</evidence>
<keyword evidence="5" id="KW-0054">Arabinose catabolism</keyword>
<dbReference type="InterPro" id="IPR013154">
    <property type="entry name" value="ADH-like_N"/>
</dbReference>
<evidence type="ECO:0000256" key="4">
    <source>
        <dbReference type="ARBA" id="ARBA00022833"/>
    </source>
</evidence>